<organism evidence="14">
    <name type="scientific">uncultured Sulfurovum sp</name>
    <dbReference type="NCBI Taxonomy" id="269237"/>
    <lineage>
        <taxon>Bacteria</taxon>
        <taxon>Pseudomonadati</taxon>
        <taxon>Campylobacterota</taxon>
        <taxon>Epsilonproteobacteria</taxon>
        <taxon>Campylobacterales</taxon>
        <taxon>Sulfurovaceae</taxon>
        <taxon>Sulfurovum</taxon>
        <taxon>environmental samples</taxon>
    </lineage>
</organism>
<evidence type="ECO:0000256" key="1">
    <source>
        <dbReference type="ARBA" id="ARBA00002319"/>
    </source>
</evidence>
<keyword evidence="5 11" id="KW-0547">Nucleotide-binding</keyword>
<dbReference type="GO" id="GO:0005829">
    <property type="term" value="C:cytosol"/>
    <property type="evidence" value="ECO:0007669"/>
    <property type="project" value="TreeGrafter"/>
</dbReference>
<dbReference type="InterPro" id="IPR011611">
    <property type="entry name" value="PfkB_dom"/>
</dbReference>
<dbReference type="EMBL" id="CACVAP010000061">
    <property type="protein sequence ID" value="CAA6811433.1"/>
    <property type="molecule type" value="Genomic_DNA"/>
</dbReference>
<comment type="catalytic activity">
    <reaction evidence="11">
        <text>D-glycero-beta-D-manno-heptose 7-phosphate + ATP = D-glycero-beta-D-manno-heptose 1,7-bisphosphate + ADP + H(+)</text>
        <dbReference type="Rhea" id="RHEA:27473"/>
        <dbReference type="ChEBI" id="CHEBI:15378"/>
        <dbReference type="ChEBI" id="CHEBI:30616"/>
        <dbReference type="ChEBI" id="CHEBI:60204"/>
        <dbReference type="ChEBI" id="CHEBI:60208"/>
        <dbReference type="ChEBI" id="CHEBI:456216"/>
        <dbReference type="EC" id="2.7.1.167"/>
    </reaction>
</comment>
<dbReference type="NCBIfam" id="TIGR02198">
    <property type="entry name" value="rfaE_dom_I"/>
    <property type="match status" value="1"/>
</dbReference>
<dbReference type="UniPathway" id="UPA00356">
    <property type="reaction ID" value="UER00437"/>
</dbReference>
<reference evidence="14" key="1">
    <citation type="submission" date="2020-01" db="EMBL/GenBank/DDBJ databases">
        <authorList>
            <person name="Meier V. D."/>
            <person name="Meier V D."/>
        </authorList>
    </citation>
    <scope>NUCLEOTIDE SEQUENCE</scope>
    <source>
        <strain evidence="14">HLG_WM_MAG_06</strain>
    </source>
</reference>
<dbReference type="GO" id="GO:0016773">
    <property type="term" value="F:phosphotransferase activity, alcohol group as acceptor"/>
    <property type="evidence" value="ECO:0007669"/>
    <property type="project" value="InterPro"/>
</dbReference>
<dbReference type="SUPFAM" id="SSF53613">
    <property type="entry name" value="Ribokinase-like"/>
    <property type="match status" value="1"/>
</dbReference>
<dbReference type="EC" id="2.7.1.167" evidence="11"/>
<evidence type="ECO:0000256" key="4">
    <source>
        <dbReference type="ARBA" id="ARBA00022695"/>
    </source>
</evidence>
<evidence type="ECO:0000256" key="11">
    <source>
        <dbReference type="HAMAP-Rule" id="MF_01603"/>
    </source>
</evidence>
<dbReference type="AlphaFoldDB" id="A0A6S6T8G3"/>
<feature type="domain" description="Carbohydrate kinase PfkB" evidence="12">
    <location>
        <begin position="10"/>
        <end position="304"/>
    </location>
</feature>
<keyword evidence="9 11" id="KW-0119">Carbohydrate metabolism</keyword>
<dbReference type="InterPro" id="IPR029056">
    <property type="entry name" value="Ribokinase-like"/>
</dbReference>
<feature type="active site" evidence="11">
    <location>
        <position position="266"/>
    </location>
</feature>
<evidence type="ECO:0000256" key="5">
    <source>
        <dbReference type="ARBA" id="ARBA00022741"/>
    </source>
</evidence>
<evidence type="ECO:0000256" key="10">
    <source>
        <dbReference type="ARBA" id="ARBA00047428"/>
    </source>
</evidence>
<dbReference type="InterPro" id="IPR023030">
    <property type="entry name" value="Bifunc_HldE"/>
</dbReference>
<dbReference type="GO" id="GO:0097171">
    <property type="term" value="P:ADP-L-glycero-beta-D-manno-heptose biosynthetic process"/>
    <property type="evidence" value="ECO:0007669"/>
    <property type="project" value="UniProtKB-UniPathway"/>
</dbReference>
<evidence type="ECO:0000256" key="7">
    <source>
        <dbReference type="ARBA" id="ARBA00022840"/>
    </source>
</evidence>
<dbReference type="NCBIfam" id="TIGR00125">
    <property type="entry name" value="cyt_tran_rel"/>
    <property type="match status" value="1"/>
</dbReference>
<evidence type="ECO:0000256" key="9">
    <source>
        <dbReference type="ARBA" id="ARBA00023277"/>
    </source>
</evidence>
<keyword evidence="8 11" id="KW-0511">Multifunctional enzyme</keyword>
<comment type="pathway">
    <text evidence="11">Nucleotide-sugar biosynthesis; ADP-L-glycero-beta-D-manno-heptose biosynthesis; ADP-L-glycero-beta-D-manno-heptose from D-glycero-beta-D-manno-heptose 7-phosphate: step 3/4.</text>
</comment>
<dbReference type="InterPro" id="IPR011914">
    <property type="entry name" value="RfaE_dom_II"/>
</dbReference>
<comment type="subunit">
    <text evidence="11">Homodimer.</text>
</comment>
<dbReference type="InterPro" id="IPR004821">
    <property type="entry name" value="Cyt_trans-like"/>
</dbReference>
<feature type="region of interest" description="Ribokinase" evidence="11">
    <location>
        <begin position="1"/>
        <end position="320"/>
    </location>
</feature>
<evidence type="ECO:0000256" key="6">
    <source>
        <dbReference type="ARBA" id="ARBA00022777"/>
    </source>
</evidence>
<gene>
    <name evidence="11" type="primary">hldE</name>
    <name evidence="14" type="ORF">HELGO_WM5299</name>
</gene>
<keyword evidence="3 11" id="KW-0808">Transferase</keyword>
<dbReference type="GO" id="GO:0033785">
    <property type="term" value="F:heptose 7-phosphate kinase activity"/>
    <property type="evidence" value="ECO:0007669"/>
    <property type="project" value="UniProtKB-UniRule"/>
</dbReference>
<feature type="binding site" evidence="11">
    <location>
        <begin position="198"/>
        <end position="201"/>
    </location>
    <ligand>
        <name>ATP</name>
        <dbReference type="ChEBI" id="CHEBI:30616"/>
    </ligand>
</feature>
<keyword evidence="7 11" id="KW-0067">ATP-binding</keyword>
<evidence type="ECO:0000256" key="8">
    <source>
        <dbReference type="ARBA" id="ARBA00023268"/>
    </source>
</evidence>
<evidence type="ECO:0000256" key="3">
    <source>
        <dbReference type="ARBA" id="ARBA00022679"/>
    </source>
</evidence>
<evidence type="ECO:0000259" key="12">
    <source>
        <dbReference type="Pfam" id="PF00294"/>
    </source>
</evidence>
<dbReference type="GO" id="GO:0005524">
    <property type="term" value="F:ATP binding"/>
    <property type="evidence" value="ECO:0007669"/>
    <property type="project" value="UniProtKB-UniRule"/>
</dbReference>
<dbReference type="GO" id="GO:0033786">
    <property type="term" value="F:heptose-1-phosphate adenylyltransferase activity"/>
    <property type="evidence" value="ECO:0007669"/>
    <property type="project" value="UniProtKB-UniRule"/>
</dbReference>
<comment type="function">
    <text evidence="1 11">Catalyzes the phosphorylation of D-glycero-D-manno-heptose 7-phosphate at the C-1 position to selectively form D-glycero-beta-D-manno-heptose-1,7-bisphosphate.</text>
</comment>
<dbReference type="CDD" id="cd01172">
    <property type="entry name" value="RfaE_like"/>
    <property type="match status" value="1"/>
</dbReference>
<comment type="function">
    <text evidence="2 11">Catalyzes the ADP transfer from ATP to D-glycero-beta-D-manno-heptose 1-phosphate, yielding ADP-D-glycero-beta-D-manno-heptose.</text>
</comment>
<comment type="catalytic activity">
    <reaction evidence="10 11">
        <text>D-glycero-beta-D-manno-heptose 1-phosphate + ATP + H(+) = ADP-D-glycero-beta-D-manno-heptose + diphosphate</text>
        <dbReference type="Rhea" id="RHEA:27465"/>
        <dbReference type="ChEBI" id="CHEBI:15378"/>
        <dbReference type="ChEBI" id="CHEBI:30616"/>
        <dbReference type="ChEBI" id="CHEBI:33019"/>
        <dbReference type="ChEBI" id="CHEBI:59967"/>
        <dbReference type="ChEBI" id="CHEBI:61593"/>
        <dbReference type="EC" id="2.7.7.70"/>
    </reaction>
</comment>
<dbReference type="NCBIfam" id="TIGR02199">
    <property type="entry name" value="rfaE_dom_II"/>
    <property type="match status" value="1"/>
</dbReference>
<proteinExistence type="inferred from homology"/>
<dbReference type="Pfam" id="PF00294">
    <property type="entry name" value="PfkB"/>
    <property type="match status" value="1"/>
</dbReference>
<comment type="similarity">
    <text evidence="11">In the C-terminal section; belongs to the cytidylyltransferase family.</text>
</comment>
<protein>
    <recommendedName>
        <fullName evidence="11">Bifunctional protein HldE</fullName>
    </recommendedName>
    <domain>
        <recommendedName>
            <fullName evidence="11">D-beta-D-heptose 7-phosphate kinase</fullName>
            <ecNumber evidence="11">2.7.1.167</ecNumber>
        </recommendedName>
        <alternativeName>
            <fullName evidence="11">D-beta-D-heptose 7-phosphotransferase</fullName>
        </alternativeName>
        <alternativeName>
            <fullName evidence="11">D-glycero-beta-D-manno-heptose-7-phosphate kinase</fullName>
        </alternativeName>
    </domain>
    <domain>
        <recommendedName>
            <fullName evidence="11">D-beta-D-heptose 1-phosphate adenylyltransferase</fullName>
            <ecNumber evidence="11">2.7.7.70</ecNumber>
        </recommendedName>
        <alternativeName>
            <fullName evidence="11">D-glycero-beta-D-manno-heptose 1-phosphate adenylyltransferase</fullName>
        </alternativeName>
    </domain>
</protein>
<dbReference type="HAMAP" id="MF_01603">
    <property type="entry name" value="HldE"/>
    <property type="match status" value="1"/>
</dbReference>
<feature type="domain" description="Cytidyltransferase-like" evidence="13">
    <location>
        <begin position="348"/>
        <end position="455"/>
    </location>
</feature>
<feature type="region of interest" description="Cytidylyltransferase" evidence="11">
    <location>
        <begin position="348"/>
        <end position="475"/>
    </location>
</feature>
<dbReference type="InterPro" id="IPR011913">
    <property type="entry name" value="RfaE_dom_I"/>
</dbReference>
<evidence type="ECO:0000259" key="13">
    <source>
        <dbReference type="Pfam" id="PF01467"/>
    </source>
</evidence>
<evidence type="ECO:0000313" key="14">
    <source>
        <dbReference type="EMBL" id="CAA6811433.1"/>
    </source>
</evidence>
<comment type="similarity">
    <text evidence="11">In the N-terminal section; belongs to the carbohydrate kinase PfkB family.</text>
</comment>
<dbReference type="EC" id="2.7.7.70" evidence="11"/>
<dbReference type="InterPro" id="IPR014729">
    <property type="entry name" value="Rossmann-like_a/b/a_fold"/>
</dbReference>
<accession>A0A6S6T8G3</accession>
<keyword evidence="4 11" id="KW-0548">Nucleotidyltransferase</keyword>
<name>A0A6S6T8G3_9BACT</name>
<dbReference type="Pfam" id="PF01467">
    <property type="entry name" value="CTP_transf_like"/>
    <property type="match status" value="1"/>
</dbReference>
<dbReference type="PANTHER" id="PTHR46969">
    <property type="entry name" value="BIFUNCTIONAL PROTEIN HLDE"/>
    <property type="match status" value="1"/>
</dbReference>
<keyword evidence="6 11" id="KW-0418">Kinase</keyword>
<dbReference type="PANTHER" id="PTHR46969:SF1">
    <property type="entry name" value="BIFUNCTIONAL PROTEIN HLDE"/>
    <property type="match status" value="1"/>
</dbReference>
<dbReference type="Gene3D" id="3.40.50.620">
    <property type="entry name" value="HUPs"/>
    <property type="match status" value="1"/>
</dbReference>
<dbReference type="Gene3D" id="3.40.1190.20">
    <property type="match status" value="1"/>
</dbReference>
<dbReference type="SUPFAM" id="SSF52374">
    <property type="entry name" value="Nucleotidylyl transferase"/>
    <property type="match status" value="1"/>
</dbReference>
<evidence type="ECO:0000256" key="2">
    <source>
        <dbReference type="ARBA" id="ARBA00003753"/>
    </source>
</evidence>
<comment type="pathway">
    <text evidence="11">Nucleotide-sugar biosynthesis; ADP-L-glycero-beta-D-manno-heptose biosynthesis; ADP-L-glycero-beta-D-manno-heptose from D-glycero-beta-D-manno-heptose 7-phosphate: step 1/4.</text>
</comment>
<sequence length="475" mass="52014">MDRIRKKRPNIAVIGDLMIDHYIWGSCERISPEAPVQVVNVSKESAVLGGAGNVINNLISLGSDVSIFSVIGNDANANELEELLSSIAKEKVTLIHEFNRRTTKKSRIIASNQQVIRYDDETVENISLSSEDALLQALKLNLSDFDVLLLSDYGKGVLTKSLTQKIITLAKDMNKLVLVDPKGHDYSKYFGATLLTPNKKEAVEATKIDIRDDESLSKALNQLKNSLDLDYSLITLSEDGIGLLDDDVKVIPTVAREVFDVTGAGDTVLASLGIAMASGFSIVEACEFANKAAAVVVAKVGSATVTLNEIEEYEHSLNQGKSESKIKNFEQIERIAKRLKEQGRKIIFTNGCFDILHRGHATYLQQAKELGDILVLGLNSDESITRLKGKDRPINQLEDRAFLIGALESIDFVVPFSEDTPYELIKLVKPNILVKGADYEGKEVIGSDIVDEVKLISFVEGKSTTAMICKINGEG</sequence>